<reference evidence="1" key="1">
    <citation type="journal article" date="2020" name="Stud. Mycol.">
        <title>101 Dothideomycetes genomes: a test case for predicting lifestyles and emergence of pathogens.</title>
        <authorList>
            <person name="Haridas S."/>
            <person name="Albert R."/>
            <person name="Binder M."/>
            <person name="Bloem J."/>
            <person name="Labutti K."/>
            <person name="Salamov A."/>
            <person name="Andreopoulos B."/>
            <person name="Baker S."/>
            <person name="Barry K."/>
            <person name="Bills G."/>
            <person name="Bluhm B."/>
            <person name="Cannon C."/>
            <person name="Castanera R."/>
            <person name="Culley D."/>
            <person name="Daum C."/>
            <person name="Ezra D."/>
            <person name="Gonzalez J."/>
            <person name="Henrissat B."/>
            <person name="Kuo A."/>
            <person name="Liang C."/>
            <person name="Lipzen A."/>
            <person name="Lutzoni F."/>
            <person name="Magnuson J."/>
            <person name="Mondo S."/>
            <person name="Nolan M."/>
            <person name="Ohm R."/>
            <person name="Pangilinan J."/>
            <person name="Park H.-J."/>
            <person name="Ramirez L."/>
            <person name="Alfaro M."/>
            <person name="Sun H."/>
            <person name="Tritt A."/>
            <person name="Yoshinaga Y."/>
            <person name="Zwiers L.-H."/>
            <person name="Turgeon B."/>
            <person name="Goodwin S."/>
            <person name="Spatafora J."/>
            <person name="Crous P."/>
            <person name="Grigoriev I."/>
        </authorList>
    </citation>
    <scope>NUCLEOTIDE SEQUENCE</scope>
    <source>
        <strain evidence="1">CBS 207.26</strain>
    </source>
</reference>
<name>A0A6A6DR06_9PEZI</name>
<dbReference type="EMBL" id="ML994657">
    <property type="protein sequence ID" value="KAF2180629.1"/>
    <property type="molecule type" value="Genomic_DNA"/>
</dbReference>
<proteinExistence type="predicted"/>
<evidence type="ECO:0000313" key="2">
    <source>
        <dbReference type="Proteomes" id="UP000800200"/>
    </source>
</evidence>
<dbReference type="Proteomes" id="UP000800200">
    <property type="component" value="Unassembled WGS sequence"/>
</dbReference>
<evidence type="ECO:0000313" key="1">
    <source>
        <dbReference type="EMBL" id="KAF2180629.1"/>
    </source>
</evidence>
<protein>
    <submittedName>
        <fullName evidence="1">Uncharacterized protein</fullName>
    </submittedName>
</protein>
<keyword evidence="2" id="KW-1185">Reference proteome</keyword>
<gene>
    <name evidence="1" type="ORF">K469DRAFT_714634</name>
</gene>
<dbReference type="PROSITE" id="PS51257">
    <property type="entry name" value="PROKAR_LIPOPROTEIN"/>
    <property type="match status" value="1"/>
</dbReference>
<dbReference type="AlphaFoldDB" id="A0A6A6DR06"/>
<accession>A0A6A6DR06</accession>
<sequence length="55" mass="6404">MARALLDDKERYSVTFMSTSSCQYMTSSMILCLFDRKASSTVHMRVMMEDRQEGK</sequence>
<organism evidence="1 2">
    <name type="scientific">Zopfia rhizophila CBS 207.26</name>
    <dbReference type="NCBI Taxonomy" id="1314779"/>
    <lineage>
        <taxon>Eukaryota</taxon>
        <taxon>Fungi</taxon>
        <taxon>Dikarya</taxon>
        <taxon>Ascomycota</taxon>
        <taxon>Pezizomycotina</taxon>
        <taxon>Dothideomycetes</taxon>
        <taxon>Dothideomycetes incertae sedis</taxon>
        <taxon>Zopfiaceae</taxon>
        <taxon>Zopfia</taxon>
    </lineage>
</organism>